<dbReference type="Pfam" id="PF08767">
    <property type="entry name" value="CRM1_C"/>
    <property type="match status" value="1"/>
</dbReference>
<accession>A0A1X2H926</accession>
<keyword evidence="5" id="KW-0963">Cytoplasm</keyword>
<dbReference type="InterPro" id="IPR014877">
    <property type="entry name" value="XPO1_C_dom"/>
</dbReference>
<sequence>MQGLSAEAATIHAQYEEACSDFQIPATRAAATEILGSFRKIPKVLPVAQYILEHTQNAMVQFQVASAISEVALRDYALYDLHDLINLKNYMIEYCLHRPQLPKYVRDQLLKAAALITKRSLFDVNDGDREQILTHIKQLFSMENGAVLGVALASSLVNEFSSTKSSISGLSWEFHHKCKVFFESHVLLPLFEQTITKLHFITSHLVNEEIPSILVELVTLSENVLNWAFESTASTTVLPGTFAKDDDEDAFSKDDGPGTRKSYTVFPQHWQPVLASSEVLQLFFNTYNRARNDDVAGHRCMQCLIQLSGFTREFFNNDMNAIGCYATTMIQGLLQLMAGLDSFGSDPETLSARGPEILGTSQMVGRIFESIPPNVLCAVPEFFQYLNGFGKLSVVCLRSTAADVDEGWIGETSDECLSAWVRLAEIVQPTDRRSAPELAPMYVESLTQYVKTVALQVVHTYIEARLEESKQALAEEEDEDDDGFKDWDTFADQLTSIGLLGRLDPAKCLLHLQELLNDRFSHLKQIFESDSPDKDQLLLFLQEHLHWIILITAHVLADAGAGEQPMIPDSLMQLSGSQSFDNDQVVQISRQILEVFRFLSSFGAHTMEAANCSPRVAETLVWFMERWSKSYLLLNENDYGYMSPNIAHAFGCPGPSDGQGLQIIDFYIEMIQANFILWNADPDVLLQIIRWLNTCGIVTNLKNGFLQSSKFPGAIQFVTENVEQLPEVVHNSLIQTVTTIASGANDEQTRNSYLQLIFGMIEKRFSIVVKDPQFNANFQNVHLMNCVQDALEMLDGLALASQYNNTQAIYGFCARFFDTLLQLMTIYKTVMEVQLLILQLFTDLAGRLDFGQLDTNQKQMLFRIVIEVVKKYGENNRGRTRQHTQEVEADRPYPDIATSLKLLTNIMASEFEDFNRTEKAEALPPGYADVADVVLYCVNVIIPMIDMEMLKIPELCQQYIKLISNLIEFFPDKLSGLPSDLLNNLMASLEFGMGHDIVDVCVLALQAVAPLALWAHHQHGQCGFIKPALDKFLGQLLQVLLFGSLDASAVDAASEALLSLICAERDTYLVLVNQIISQQPADIQQRILQAFEKLDSSTPRELQGVIPPSRSVTTFKEALFGFLVNVRAVLRVK</sequence>
<evidence type="ECO:0000256" key="6">
    <source>
        <dbReference type="ARBA" id="ARBA00022927"/>
    </source>
</evidence>
<proteinExistence type="inferred from homology"/>
<evidence type="ECO:0000256" key="5">
    <source>
        <dbReference type="ARBA" id="ARBA00022490"/>
    </source>
</evidence>
<dbReference type="OMA" id="SCKSIFH"/>
<dbReference type="GO" id="GO:0005049">
    <property type="term" value="F:nuclear export signal receptor activity"/>
    <property type="evidence" value="ECO:0007669"/>
    <property type="project" value="InterPro"/>
</dbReference>
<dbReference type="EMBL" id="MCGN01000007">
    <property type="protein sequence ID" value="ORY95056.1"/>
    <property type="molecule type" value="Genomic_DNA"/>
</dbReference>
<dbReference type="GO" id="GO:0006611">
    <property type="term" value="P:protein export from nucleus"/>
    <property type="evidence" value="ECO:0007669"/>
    <property type="project" value="TreeGrafter"/>
</dbReference>
<dbReference type="AlphaFoldDB" id="A0A1X2H926"/>
<evidence type="ECO:0000313" key="11">
    <source>
        <dbReference type="Proteomes" id="UP000242180"/>
    </source>
</evidence>
<evidence type="ECO:0000256" key="1">
    <source>
        <dbReference type="ARBA" id="ARBA00004123"/>
    </source>
</evidence>
<dbReference type="InterPro" id="IPR016024">
    <property type="entry name" value="ARM-type_fold"/>
</dbReference>
<dbReference type="OrthoDB" id="5548448at2759"/>
<dbReference type="GO" id="GO:0005737">
    <property type="term" value="C:cytoplasm"/>
    <property type="evidence" value="ECO:0007669"/>
    <property type="project" value="UniProtKB-SubCell"/>
</dbReference>
<evidence type="ECO:0000256" key="4">
    <source>
        <dbReference type="ARBA" id="ARBA00022448"/>
    </source>
</evidence>
<organism evidence="10 11">
    <name type="scientific">Syncephalastrum racemosum</name>
    <name type="common">Filamentous fungus</name>
    <dbReference type="NCBI Taxonomy" id="13706"/>
    <lineage>
        <taxon>Eukaryota</taxon>
        <taxon>Fungi</taxon>
        <taxon>Fungi incertae sedis</taxon>
        <taxon>Mucoromycota</taxon>
        <taxon>Mucoromycotina</taxon>
        <taxon>Mucoromycetes</taxon>
        <taxon>Mucorales</taxon>
        <taxon>Syncephalastraceae</taxon>
        <taxon>Syncephalastrum</taxon>
    </lineage>
</organism>
<keyword evidence="11" id="KW-1185">Reference proteome</keyword>
<evidence type="ECO:0000256" key="7">
    <source>
        <dbReference type="ARBA" id="ARBA00023242"/>
    </source>
</evidence>
<keyword evidence="7" id="KW-0539">Nucleus</keyword>
<dbReference type="PANTHER" id="PTHR12596:SF1">
    <property type="entry name" value="EXPORTIN-4"/>
    <property type="match status" value="1"/>
</dbReference>
<keyword evidence="4" id="KW-0813">Transport</keyword>
<dbReference type="InParanoid" id="A0A1X2H926"/>
<evidence type="ECO:0000256" key="8">
    <source>
        <dbReference type="ARBA" id="ARBA00040444"/>
    </source>
</evidence>
<reference evidence="10 11" key="1">
    <citation type="submission" date="2016-07" db="EMBL/GenBank/DDBJ databases">
        <title>Pervasive Adenine N6-methylation of Active Genes in Fungi.</title>
        <authorList>
            <consortium name="DOE Joint Genome Institute"/>
            <person name="Mondo S.J."/>
            <person name="Dannebaum R.O."/>
            <person name="Kuo R.C."/>
            <person name="Labutti K."/>
            <person name="Haridas S."/>
            <person name="Kuo A."/>
            <person name="Salamov A."/>
            <person name="Ahrendt S.R."/>
            <person name="Lipzen A."/>
            <person name="Sullivan W."/>
            <person name="Andreopoulos W.B."/>
            <person name="Clum A."/>
            <person name="Lindquist E."/>
            <person name="Daum C."/>
            <person name="Ramamoorthy G.K."/>
            <person name="Gryganskyi A."/>
            <person name="Culley D."/>
            <person name="Magnuson J.K."/>
            <person name="James T.Y."/>
            <person name="O'Malley M.A."/>
            <person name="Stajich J.E."/>
            <person name="Spatafora J.W."/>
            <person name="Visel A."/>
            <person name="Grigoriev I.V."/>
        </authorList>
    </citation>
    <scope>NUCLEOTIDE SEQUENCE [LARGE SCALE GENOMIC DNA]</scope>
    <source>
        <strain evidence="10 11">NRRL 2496</strain>
    </source>
</reference>
<evidence type="ECO:0000256" key="3">
    <source>
        <dbReference type="ARBA" id="ARBA00009466"/>
    </source>
</evidence>
<gene>
    <name evidence="10" type="ORF">BCR43DRAFT_558059</name>
</gene>
<evidence type="ECO:0000259" key="9">
    <source>
        <dbReference type="Pfam" id="PF08767"/>
    </source>
</evidence>
<dbReference type="Gene3D" id="1.25.10.10">
    <property type="entry name" value="Leucine-rich Repeat Variant"/>
    <property type="match status" value="2"/>
</dbReference>
<dbReference type="Proteomes" id="UP000242180">
    <property type="component" value="Unassembled WGS sequence"/>
</dbReference>
<comment type="caution">
    <text evidence="10">The sequence shown here is derived from an EMBL/GenBank/DDBJ whole genome shotgun (WGS) entry which is preliminary data.</text>
</comment>
<feature type="domain" description="Exportin-1 C-terminal" evidence="9">
    <location>
        <begin position="931"/>
        <end position="1128"/>
    </location>
</feature>
<protein>
    <recommendedName>
        <fullName evidence="8">Exportin-4</fullName>
    </recommendedName>
</protein>
<name>A0A1X2H926_SYNRA</name>
<dbReference type="GO" id="GO:0005643">
    <property type="term" value="C:nuclear pore"/>
    <property type="evidence" value="ECO:0007669"/>
    <property type="project" value="TreeGrafter"/>
</dbReference>
<dbReference type="InterPro" id="IPR011989">
    <property type="entry name" value="ARM-like"/>
</dbReference>
<dbReference type="PANTHER" id="PTHR12596">
    <property type="entry name" value="EXPORTIN 4,7-RELATED"/>
    <property type="match status" value="1"/>
</dbReference>
<dbReference type="SUPFAM" id="SSF48371">
    <property type="entry name" value="ARM repeat"/>
    <property type="match status" value="1"/>
</dbReference>
<keyword evidence="6" id="KW-0653">Protein transport</keyword>
<evidence type="ECO:0000256" key="2">
    <source>
        <dbReference type="ARBA" id="ARBA00004496"/>
    </source>
</evidence>
<dbReference type="STRING" id="13706.A0A1X2H926"/>
<evidence type="ECO:0000313" key="10">
    <source>
        <dbReference type="EMBL" id="ORY95056.1"/>
    </source>
</evidence>
<dbReference type="InterPro" id="IPR044189">
    <property type="entry name" value="XPO4/7-like"/>
</dbReference>
<comment type="similarity">
    <text evidence="3">Belongs to the exportin family.</text>
</comment>
<comment type="subcellular location">
    <subcellularLocation>
        <location evidence="2">Cytoplasm</location>
    </subcellularLocation>
    <subcellularLocation>
        <location evidence="1">Nucleus</location>
    </subcellularLocation>
</comment>